<dbReference type="AlphaFoldDB" id="A0AAD9UVQ7"/>
<proteinExistence type="predicted"/>
<dbReference type="PANTHER" id="PTHR34239">
    <property type="entry name" value="APPLE DOMAIN-CONTAINING PROTEIN"/>
    <property type="match status" value="1"/>
</dbReference>
<dbReference type="PROSITE" id="PS50878">
    <property type="entry name" value="RT_POL"/>
    <property type="match status" value="1"/>
</dbReference>
<dbReference type="EMBL" id="JARQWQ010000098">
    <property type="protein sequence ID" value="KAK2551360.1"/>
    <property type="molecule type" value="Genomic_DNA"/>
</dbReference>
<feature type="domain" description="Reverse transcriptase" evidence="2">
    <location>
        <begin position="322"/>
        <end position="474"/>
    </location>
</feature>
<accession>A0AAD9UVQ7</accession>
<dbReference type="CDD" id="cd03714">
    <property type="entry name" value="RT_DIRS1"/>
    <property type="match status" value="1"/>
</dbReference>
<dbReference type="InterPro" id="IPR043128">
    <property type="entry name" value="Rev_trsase/Diguanyl_cyclase"/>
</dbReference>
<evidence type="ECO:0000256" key="1">
    <source>
        <dbReference type="SAM" id="MobiDB-lite"/>
    </source>
</evidence>
<name>A0AAD9UVQ7_ACRCE</name>
<gene>
    <name evidence="3" type="ORF">P5673_027759</name>
</gene>
<dbReference type="Gene3D" id="3.30.70.270">
    <property type="match status" value="1"/>
</dbReference>
<dbReference type="Proteomes" id="UP001249851">
    <property type="component" value="Unassembled WGS sequence"/>
</dbReference>
<protein>
    <submittedName>
        <fullName evidence="3">Transposon Tf2-6 polyprotein</fullName>
    </submittedName>
</protein>
<sequence length="474" mass="53944">MDFFRSGSQGAVRQKDDPGKDLPLLEENSDLSILSVRDSSSGHEIEQAPEEDALREEGGQSEFDPTERILLQEINLESSELPYEDLFKDTEDCGAKVNEGVAKRVNSARTKRPAKEQFSFIQKKYLRPENCDFLKAPRVNPELWDDLQDKTKSRECSFQSFRKNLIKGITPVVQLASKVVDAKKSKEDTISLNDVYDLTVDALTLLGNSFYEFSMKRREMLNSEVAPAYKSLCHESQPITTMLFGDELPQSIRNISQVKRMAAKTPLRVPQASISEKPVTHSSSSKELRYNNETTMNLSAPNAYPQEKKLIDLEVQKMLQKGAIRRTSFDPRQFISNLFIIPMKCGDLRPVINLKPLNEFVQYHHFKMEGLNTLLDLLSGSEFFTTIDLKDAYFSIPIHADHCKYLRFEWNSTLFEFICLPFGLSSAPRVFTKVLKPFVASIRNKGIRLVIYLDDMAIISSSRELSSQEPAIVV</sequence>
<feature type="compositionally biased region" description="Polar residues" evidence="1">
    <location>
        <begin position="1"/>
        <end position="11"/>
    </location>
</feature>
<evidence type="ECO:0000259" key="2">
    <source>
        <dbReference type="PROSITE" id="PS50878"/>
    </source>
</evidence>
<dbReference type="Pfam" id="PF00078">
    <property type="entry name" value="RVT_1"/>
    <property type="match status" value="1"/>
</dbReference>
<dbReference type="Gene3D" id="3.10.10.10">
    <property type="entry name" value="HIV Type 1 Reverse Transcriptase, subunit A, domain 1"/>
    <property type="match status" value="1"/>
</dbReference>
<feature type="region of interest" description="Disordered" evidence="1">
    <location>
        <begin position="269"/>
        <end position="291"/>
    </location>
</feature>
<reference evidence="3" key="2">
    <citation type="journal article" date="2023" name="Science">
        <title>Genomic signatures of disease resistance in endangered staghorn corals.</title>
        <authorList>
            <person name="Vollmer S.V."/>
            <person name="Selwyn J.D."/>
            <person name="Despard B.A."/>
            <person name="Roesel C.L."/>
        </authorList>
    </citation>
    <scope>NUCLEOTIDE SEQUENCE</scope>
    <source>
        <strain evidence="3">K2</strain>
    </source>
</reference>
<comment type="caution">
    <text evidence="3">The sequence shown here is derived from an EMBL/GenBank/DDBJ whole genome shotgun (WGS) entry which is preliminary data.</text>
</comment>
<feature type="region of interest" description="Disordered" evidence="1">
    <location>
        <begin position="1"/>
        <end position="65"/>
    </location>
</feature>
<evidence type="ECO:0000313" key="4">
    <source>
        <dbReference type="Proteomes" id="UP001249851"/>
    </source>
</evidence>
<dbReference type="InterPro" id="IPR000477">
    <property type="entry name" value="RT_dom"/>
</dbReference>
<dbReference type="PANTHER" id="PTHR34239:SF2">
    <property type="entry name" value="TRANSPOSABLE ELEMENT P TRANSPOSASE_THAP9 CONSERVED DOMAIN-CONTAINING PROTEIN"/>
    <property type="match status" value="1"/>
</dbReference>
<organism evidence="3 4">
    <name type="scientific">Acropora cervicornis</name>
    <name type="common">Staghorn coral</name>
    <dbReference type="NCBI Taxonomy" id="6130"/>
    <lineage>
        <taxon>Eukaryota</taxon>
        <taxon>Metazoa</taxon>
        <taxon>Cnidaria</taxon>
        <taxon>Anthozoa</taxon>
        <taxon>Hexacorallia</taxon>
        <taxon>Scleractinia</taxon>
        <taxon>Astrocoeniina</taxon>
        <taxon>Acroporidae</taxon>
        <taxon>Acropora</taxon>
    </lineage>
</organism>
<dbReference type="InterPro" id="IPR043502">
    <property type="entry name" value="DNA/RNA_pol_sf"/>
</dbReference>
<reference evidence="3" key="1">
    <citation type="journal article" date="2023" name="G3 (Bethesda)">
        <title>Whole genome assembly and annotation of the endangered Caribbean coral Acropora cervicornis.</title>
        <authorList>
            <person name="Selwyn J.D."/>
            <person name="Vollmer S.V."/>
        </authorList>
    </citation>
    <scope>NUCLEOTIDE SEQUENCE</scope>
    <source>
        <strain evidence="3">K2</strain>
    </source>
</reference>
<keyword evidence="4" id="KW-1185">Reference proteome</keyword>
<dbReference type="SUPFAM" id="SSF56672">
    <property type="entry name" value="DNA/RNA polymerases"/>
    <property type="match status" value="1"/>
</dbReference>
<evidence type="ECO:0000313" key="3">
    <source>
        <dbReference type="EMBL" id="KAK2551360.1"/>
    </source>
</evidence>